<dbReference type="SUPFAM" id="SSF143120">
    <property type="entry name" value="YefM-like"/>
    <property type="match status" value="1"/>
</dbReference>
<dbReference type="Proteomes" id="UP000318050">
    <property type="component" value="Unassembled WGS sequence"/>
</dbReference>
<name>A0A560HNP5_9PROT</name>
<dbReference type="InterPro" id="IPR006442">
    <property type="entry name" value="Antitoxin_Phd/YefM"/>
</dbReference>
<dbReference type="NCBIfam" id="TIGR01552">
    <property type="entry name" value="phd_fam"/>
    <property type="match status" value="1"/>
</dbReference>
<dbReference type="InterPro" id="IPR036165">
    <property type="entry name" value="YefM-like_sf"/>
</dbReference>
<dbReference type="AlphaFoldDB" id="A0A560HNP5"/>
<dbReference type="Pfam" id="PF02604">
    <property type="entry name" value="PhdYeFM_antitox"/>
    <property type="match status" value="1"/>
</dbReference>
<evidence type="ECO:0000313" key="3">
    <source>
        <dbReference type="EMBL" id="TWB48187.1"/>
    </source>
</evidence>
<protein>
    <recommendedName>
        <fullName evidence="2">Antitoxin</fullName>
    </recommendedName>
</protein>
<dbReference type="OrthoDB" id="7276624at2"/>
<comment type="similarity">
    <text evidence="1 2">Belongs to the phD/YefM antitoxin family.</text>
</comment>
<dbReference type="Gene3D" id="3.40.1620.10">
    <property type="entry name" value="YefM-like domain"/>
    <property type="match status" value="1"/>
</dbReference>
<accession>A0A560HNP5</accession>
<organism evidence="3 4">
    <name type="scientific">Nitrospirillum amazonense</name>
    <dbReference type="NCBI Taxonomy" id="28077"/>
    <lineage>
        <taxon>Bacteria</taxon>
        <taxon>Pseudomonadati</taxon>
        <taxon>Pseudomonadota</taxon>
        <taxon>Alphaproteobacteria</taxon>
        <taxon>Rhodospirillales</taxon>
        <taxon>Azospirillaceae</taxon>
        <taxon>Nitrospirillum</taxon>
    </lineage>
</organism>
<reference evidence="3 4" key="1">
    <citation type="submission" date="2019-06" db="EMBL/GenBank/DDBJ databases">
        <title>Genomic Encyclopedia of Type Strains, Phase IV (KMG-V): Genome sequencing to study the core and pangenomes of soil and plant-associated prokaryotes.</title>
        <authorList>
            <person name="Whitman W."/>
        </authorList>
    </citation>
    <scope>NUCLEOTIDE SEQUENCE [LARGE SCALE GENOMIC DNA]</scope>
    <source>
        <strain evidence="3 4">BR 11140</strain>
    </source>
</reference>
<gene>
    <name evidence="3" type="ORF">FBZ92_13138</name>
</gene>
<proteinExistence type="inferred from homology"/>
<evidence type="ECO:0000256" key="2">
    <source>
        <dbReference type="RuleBase" id="RU362080"/>
    </source>
</evidence>
<dbReference type="EMBL" id="VITT01000031">
    <property type="protein sequence ID" value="TWB48187.1"/>
    <property type="molecule type" value="Genomic_DNA"/>
</dbReference>
<sequence length="79" mass="8842">MRLVPSTEANRKFSELLRRVTTDGETFTVTIFGKPVATIAPVSGKASRKMAKAALLERLDRQPATNASWTRDELYDDED</sequence>
<comment type="function">
    <text evidence="2">Antitoxin component of a type II toxin-antitoxin (TA) system.</text>
</comment>
<evidence type="ECO:0000256" key="1">
    <source>
        <dbReference type="ARBA" id="ARBA00009981"/>
    </source>
</evidence>
<comment type="caution">
    <text evidence="3">The sequence shown here is derived from an EMBL/GenBank/DDBJ whole genome shotgun (WGS) entry which is preliminary data.</text>
</comment>
<evidence type="ECO:0000313" key="4">
    <source>
        <dbReference type="Proteomes" id="UP000318050"/>
    </source>
</evidence>